<dbReference type="InterPro" id="IPR013974">
    <property type="entry name" value="SAF"/>
</dbReference>
<dbReference type="Proteomes" id="UP000190135">
    <property type="component" value="Unassembled WGS sequence"/>
</dbReference>
<dbReference type="Pfam" id="PF16976">
    <property type="entry name" value="RcpC"/>
    <property type="match status" value="1"/>
</dbReference>
<dbReference type="AlphaFoldDB" id="A0A1T4PVC1"/>
<organism evidence="2 3">
    <name type="scientific">Consotaella salsifontis</name>
    <dbReference type="NCBI Taxonomy" id="1365950"/>
    <lineage>
        <taxon>Bacteria</taxon>
        <taxon>Pseudomonadati</taxon>
        <taxon>Pseudomonadota</taxon>
        <taxon>Alphaproteobacteria</taxon>
        <taxon>Hyphomicrobiales</taxon>
        <taxon>Aurantimonadaceae</taxon>
        <taxon>Consotaella</taxon>
    </lineage>
</organism>
<sequence>MVRILILIVAVLCGGVAAWLALSDPAPPKVEVVEAPAPATVEVLVSSAQVKAGTILKPEMMRWQAWPAETSSADLINRAGQPDAIATLSGSVVRSQFGAGEPIREDKLAPAGSGFMSAMLPPGKRAAAVRISAETTAGGFVLPNDRVDVIETLTPADTDSGRSSPISRTILRDIRVLAVDQTQDIDPADPQRVVVGRRATLELSSVQAETVMTAQAEGTLSLALRSVSDQVDEAMPIARRTTSTIRVHRDGKIQEFEVSRHSAENAQ</sequence>
<dbReference type="InterPro" id="IPR031571">
    <property type="entry name" value="RcpC_dom"/>
</dbReference>
<feature type="domain" description="SAF" evidence="1">
    <location>
        <begin position="41"/>
        <end position="109"/>
    </location>
</feature>
<dbReference type="OrthoDB" id="163768at2"/>
<dbReference type="Pfam" id="PF08666">
    <property type="entry name" value="SAF"/>
    <property type="match status" value="1"/>
</dbReference>
<evidence type="ECO:0000259" key="1">
    <source>
        <dbReference type="SMART" id="SM00858"/>
    </source>
</evidence>
<dbReference type="CDD" id="cd11614">
    <property type="entry name" value="SAF_CpaB_FlgA_like"/>
    <property type="match status" value="1"/>
</dbReference>
<dbReference type="STRING" id="1365950.SAMN05428963_104183"/>
<keyword evidence="3" id="KW-1185">Reference proteome</keyword>
<dbReference type="NCBIfam" id="TIGR03177">
    <property type="entry name" value="pilus_cpaB"/>
    <property type="match status" value="1"/>
</dbReference>
<dbReference type="EMBL" id="FUXL01000004">
    <property type="protein sequence ID" value="SJZ95399.1"/>
    <property type="molecule type" value="Genomic_DNA"/>
</dbReference>
<evidence type="ECO:0000313" key="2">
    <source>
        <dbReference type="EMBL" id="SJZ95399.1"/>
    </source>
</evidence>
<accession>A0A1T4PVC1</accession>
<dbReference type="InterPro" id="IPR017592">
    <property type="entry name" value="Pilus_assmbl_Flp-typ_CpaB"/>
</dbReference>
<dbReference type="RefSeq" id="WP_078707715.1">
    <property type="nucleotide sequence ID" value="NZ_FUXL01000004.1"/>
</dbReference>
<gene>
    <name evidence="2" type="ORF">SAMN05428963_104183</name>
</gene>
<reference evidence="2 3" key="1">
    <citation type="submission" date="2017-02" db="EMBL/GenBank/DDBJ databases">
        <authorList>
            <person name="Peterson S.W."/>
        </authorList>
    </citation>
    <scope>NUCLEOTIDE SEQUENCE [LARGE SCALE GENOMIC DNA]</scope>
    <source>
        <strain evidence="2 3">USBA 369</strain>
    </source>
</reference>
<proteinExistence type="predicted"/>
<name>A0A1T4PVC1_9HYPH</name>
<protein>
    <submittedName>
        <fullName evidence="2">Pilus assembly protein CpaB</fullName>
    </submittedName>
</protein>
<evidence type="ECO:0000313" key="3">
    <source>
        <dbReference type="Proteomes" id="UP000190135"/>
    </source>
</evidence>
<dbReference type="SMART" id="SM00858">
    <property type="entry name" value="SAF"/>
    <property type="match status" value="1"/>
</dbReference>